<reference evidence="9" key="2">
    <citation type="submission" date="2010-04" db="EMBL/GenBank/DDBJ databases">
        <authorList>
            <person name="Buell R."/>
            <person name="Hamilton J."/>
            <person name="Hostetler J."/>
        </authorList>
    </citation>
    <scope>NUCLEOTIDE SEQUENCE [LARGE SCALE GENOMIC DNA]</scope>
    <source>
        <strain evidence="9">DAOM:BR144</strain>
    </source>
</reference>
<keyword evidence="5 7" id="KW-0472">Membrane</keyword>
<dbReference type="InterPro" id="IPR000109">
    <property type="entry name" value="POT_fam"/>
</dbReference>
<dbReference type="GO" id="GO:0022857">
    <property type="term" value="F:transmembrane transporter activity"/>
    <property type="evidence" value="ECO:0007669"/>
    <property type="project" value="InterPro"/>
</dbReference>
<name>K3WH16_GLOUD</name>
<feature type="transmembrane region" description="Helical" evidence="7">
    <location>
        <begin position="302"/>
        <end position="323"/>
    </location>
</feature>
<feature type="transmembrane region" description="Helical" evidence="7">
    <location>
        <begin position="329"/>
        <end position="346"/>
    </location>
</feature>
<feature type="compositionally biased region" description="Low complexity" evidence="6">
    <location>
        <begin position="1"/>
        <end position="10"/>
    </location>
</feature>
<feature type="compositionally biased region" description="Polar residues" evidence="6">
    <location>
        <begin position="27"/>
        <end position="40"/>
    </location>
</feature>
<dbReference type="Pfam" id="PF00854">
    <property type="entry name" value="PTR2"/>
    <property type="match status" value="1"/>
</dbReference>
<evidence type="ECO:0008006" key="10">
    <source>
        <dbReference type="Google" id="ProtNLM"/>
    </source>
</evidence>
<evidence type="ECO:0000256" key="7">
    <source>
        <dbReference type="SAM" id="Phobius"/>
    </source>
</evidence>
<dbReference type="eggNOG" id="KOG1237">
    <property type="taxonomic scope" value="Eukaryota"/>
</dbReference>
<dbReference type="OMA" id="FKCCISP"/>
<feature type="compositionally biased region" description="Basic residues" evidence="6">
    <location>
        <begin position="11"/>
        <end position="20"/>
    </location>
</feature>
<sequence length="660" mass="72925">MAGASLSSTHSHAHSRHSKRSVVESPVTPSSQGRASTPSGASSYYIDGPWEQRNHQFQNVLLSVSSFILILEFAERVSYYGINQGLKNFMGQNLGWTQAGSNSIKSTWTSICYLTPVLGGYIADEKWGRFKTLWVFGIWYTVGAFLVTISAHPSMNDEEDHLLANFVCHIGLFVGIAVGTGAIKANVITFGADQFDPNDPNEVAQSARFFSYINRVVNLGAIFSYGYLSVLCVNGSGAIPKEYGYFATFAVCGGVMVLAYALFAMAYPRYVHFAPEKSALSTLTSIVNGNCEYSKEARMLRYGLVAFALAFPLNLLAAFLSNTASSGQYLSYLVVACCLFGMYAWIRYGMSTAYMDKSKASNGGRYNDETVDDIKMVIRVLPFACFMIMWECAYDQLDANFQSIAQQCDLRLTKDDDEHNVQVPGASLSIFDPLTIIVLMKILDKFIYPLYQRIVGRPPGAYGKVLTGLIVAMLNMFWAGTFEVIRRNAGPLQYSNATGVYDILDTGSLQPMNNISWGYAVSMYVFTAVAECLINITAFELLYSELPVYLQGTCQVIVLFMVAMGSNLTSTFTLLFQGYITENLNDGHFEYMYYTLSGLSFLNIIAFVVVMQSMEFGVVRMDDDGDLAEGGAAGLDSREMDIGHIPNHHSSFESISLSRW</sequence>
<dbReference type="Gene3D" id="1.20.1250.20">
    <property type="entry name" value="MFS general substrate transporter like domains"/>
    <property type="match status" value="1"/>
</dbReference>
<dbReference type="SUPFAM" id="SSF103473">
    <property type="entry name" value="MFS general substrate transporter"/>
    <property type="match status" value="1"/>
</dbReference>
<dbReference type="Proteomes" id="UP000019132">
    <property type="component" value="Unassembled WGS sequence"/>
</dbReference>
<reference evidence="9" key="1">
    <citation type="journal article" date="2010" name="Genome Biol.">
        <title>Genome sequence of the necrotrophic plant pathogen Pythium ultimum reveals original pathogenicity mechanisms and effector repertoire.</title>
        <authorList>
            <person name="Levesque C.A."/>
            <person name="Brouwer H."/>
            <person name="Cano L."/>
            <person name="Hamilton J.P."/>
            <person name="Holt C."/>
            <person name="Huitema E."/>
            <person name="Raffaele S."/>
            <person name="Robideau G.P."/>
            <person name="Thines M."/>
            <person name="Win J."/>
            <person name="Zerillo M.M."/>
            <person name="Beakes G.W."/>
            <person name="Boore J.L."/>
            <person name="Busam D."/>
            <person name="Dumas B."/>
            <person name="Ferriera S."/>
            <person name="Fuerstenberg S.I."/>
            <person name="Gachon C.M."/>
            <person name="Gaulin E."/>
            <person name="Govers F."/>
            <person name="Grenville-Briggs L."/>
            <person name="Horner N."/>
            <person name="Hostetler J."/>
            <person name="Jiang R.H."/>
            <person name="Johnson J."/>
            <person name="Krajaejun T."/>
            <person name="Lin H."/>
            <person name="Meijer H.J."/>
            <person name="Moore B."/>
            <person name="Morris P."/>
            <person name="Phuntmart V."/>
            <person name="Puiu D."/>
            <person name="Shetty J."/>
            <person name="Stajich J.E."/>
            <person name="Tripathy S."/>
            <person name="Wawra S."/>
            <person name="van West P."/>
            <person name="Whitty B.R."/>
            <person name="Coutinho P.M."/>
            <person name="Henrissat B."/>
            <person name="Martin F."/>
            <person name="Thomas P.D."/>
            <person name="Tyler B.M."/>
            <person name="De Vries R.P."/>
            <person name="Kamoun S."/>
            <person name="Yandell M."/>
            <person name="Tisserat N."/>
            <person name="Buell C.R."/>
        </authorList>
    </citation>
    <scope>NUCLEOTIDE SEQUENCE</scope>
    <source>
        <strain evidence="9">DAOM:BR144</strain>
    </source>
</reference>
<accession>K3WH16</accession>
<keyword evidence="3 7" id="KW-0812">Transmembrane</keyword>
<dbReference type="InParanoid" id="K3WH16"/>
<feature type="transmembrane region" description="Helical" evidence="7">
    <location>
        <begin position="245"/>
        <end position="267"/>
    </location>
</feature>
<evidence type="ECO:0000256" key="3">
    <source>
        <dbReference type="ARBA" id="ARBA00022692"/>
    </source>
</evidence>
<reference evidence="8" key="3">
    <citation type="submission" date="2015-02" db="UniProtKB">
        <authorList>
            <consortium name="EnsemblProtists"/>
        </authorList>
    </citation>
    <scope>IDENTIFICATION</scope>
    <source>
        <strain evidence="8">DAOM BR144</strain>
    </source>
</reference>
<comment type="similarity">
    <text evidence="2">Belongs to the major facilitator superfamily. Proton-dependent oligopeptide transporter (POT/PTR) (TC 2.A.17) family.</text>
</comment>
<dbReference type="EnsemblProtists" id="PYU1_T004257">
    <property type="protein sequence ID" value="PYU1_T004257"/>
    <property type="gene ID" value="PYU1_G004247"/>
</dbReference>
<protein>
    <recommendedName>
        <fullName evidence="10">Major facilitator superfamily (MFS) profile domain-containing protein</fullName>
    </recommendedName>
</protein>
<evidence type="ECO:0000256" key="5">
    <source>
        <dbReference type="ARBA" id="ARBA00023136"/>
    </source>
</evidence>
<evidence type="ECO:0000256" key="2">
    <source>
        <dbReference type="ARBA" id="ARBA00005982"/>
    </source>
</evidence>
<dbReference type="InterPro" id="IPR036259">
    <property type="entry name" value="MFS_trans_sf"/>
</dbReference>
<dbReference type="EMBL" id="GL376567">
    <property type="status" value="NOT_ANNOTATED_CDS"/>
    <property type="molecule type" value="Genomic_DNA"/>
</dbReference>
<feature type="transmembrane region" description="Helical" evidence="7">
    <location>
        <begin position="461"/>
        <end position="479"/>
    </location>
</feature>
<feature type="region of interest" description="Disordered" evidence="6">
    <location>
        <begin position="1"/>
        <end position="40"/>
    </location>
</feature>
<evidence type="ECO:0000313" key="9">
    <source>
        <dbReference type="Proteomes" id="UP000019132"/>
    </source>
</evidence>
<proteinExistence type="inferred from homology"/>
<evidence type="ECO:0000256" key="6">
    <source>
        <dbReference type="SAM" id="MobiDB-lite"/>
    </source>
</evidence>
<feature type="transmembrane region" description="Helical" evidence="7">
    <location>
        <begin position="163"/>
        <end position="183"/>
    </location>
</feature>
<dbReference type="AlphaFoldDB" id="K3WH16"/>
<dbReference type="HOGENOM" id="CLU_009313_3_1_1"/>
<comment type="subcellular location">
    <subcellularLocation>
        <location evidence="1">Membrane</location>
        <topology evidence="1">Multi-pass membrane protein</topology>
    </subcellularLocation>
</comment>
<feature type="transmembrane region" description="Helical" evidence="7">
    <location>
        <begin position="133"/>
        <end position="151"/>
    </location>
</feature>
<dbReference type="PANTHER" id="PTHR11654">
    <property type="entry name" value="OLIGOPEPTIDE TRANSPORTER-RELATED"/>
    <property type="match status" value="1"/>
</dbReference>
<feature type="transmembrane region" description="Helical" evidence="7">
    <location>
        <begin position="591"/>
        <end position="611"/>
    </location>
</feature>
<evidence type="ECO:0000313" key="8">
    <source>
        <dbReference type="EnsemblProtists" id="PYU1_T004257"/>
    </source>
</evidence>
<evidence type="ECO:0000256" key="1">
    <source>
        <dbReference type="ARBA" id="ARBA00004141"/>
    </source>
</evidence>
<keyword evidence="9" id="KW-1185">Reference proteome</keyword>
<dbReference type="VEuPathDB" id="FungiDB:PYU1_G004247"/>
<feature type="transmembrane region" description="Helical" evidence="7">
    <location>
        <begin position="216"/>
        <end position="239"/>
    </location>
</feature>
<organism evidence="8 9">
    <name type="scientific">Globisporangium ultimum (strain ATCC 200006 / CBS 805.95 / DAOM BR144)</name>
    <name type="common">Pythium ultimum</name>
    <dbReference type="NCBI Taxonomy" id="431595"/>
    <lineage>
        <taxon>Eukaryota</taxon>
        <taxon>Sar</taxon>
        <taxon>Stramenopiles</taxon>
        <taxon>Oomycota</taxon>
        <taxon>Peronosporomycetes</taxon>
        <taxon>Pythiales</taxon>
        <taxon>Pythiaceae</taxon>
        <taxon>Globisporangium</taxon>
    </lineage>
</organism>
<keyword evidence="4 7" id="KW-1133">Transmembrane helix</keyword>
<dbReference type="GO" id="GO:0016020">
    <property type="term" value="C:membrane"/>
    <property type="evidence" value="ECO:0007669"/>
    <property type="project" value="UniProtKB-SubCell"/>
</dbReference>
<evidence type="ECO:0000256" key="4">
    <source>
        <dbReference type="ARBA" id="ARBA00022989"/>
    </source>
</evidence>
<feature type="transmembrane region" description="Helical" evidence="7">
    <location>
        <begin position="517"/>
        <end position="544"/>
    </location>
</feature>
<feature type="transmembrane region" description="Helical" evidence="7">
    <location>
        <begin position="556"/>
        <end position="579"/>
    </location>
</feature>